<sequence>MPYKIIRRNQLWIELGFDDESTLHKLPTRFVTTCMGVQKALNEWIDSRCAFESDPDFDGFDWDQQLVELVGYRGGVVPNPNQEVIYPEEIIPLEHVERCSKGWRWNGQTKKEDYWLELQAQGDIWETMPSIPVFSRW</sequence>
<evidence type="ECO:0000313" key="1">
    <source>
        <dbReference type="EMBL" id="KAJ9616813.1"/>
    </source>
</evidence>
<reference evidence="1" key="1">
    <citation type="submission" date="2022-10" db="EMBL/GenBank/DDBJ databases">
        <title>Culturing micro-colonial fungi from biological soil crusts in the Mojave desert and describing Neophaeococcomyces mojavensis, and introducing the new genera and species Taxawa tesnikishii.</title>
        <authorList>
            <person name="Kurbessoian T."/>
            <person name="Stajich J.E."/>
        </authorList>
    </citation>
    <scope>NUCLEOTIDE SEQUENCE</scope>
    <source>
        <strain evidence="1">TK_41</strain>
    </source>
</reference>
<name>A0AA38XNK9_9EURO</name>
<protein>
    <submittedName>
        <fullName evidence="1">Uncharacterized protein</fullName>
    </submittedName>
</protein>
<evidence type="ECO:0000313" key="2">
    <source>
        <dbReference type="Proteomes" id="UP001172673"/>
    </source>
</evidence>
<comment type="caution">
    <text evidence="1">The sequence shown here is derived from an EMBL/GenBank/DDBJ whole genome shotgun (WGS) entry which is preliminary data.</text>
</comment>
<dbReference type="EMBL" id="JAPDRK010000001">
    <property type="protein sequence ID" value="KAJ9616813.1"/>
    <property type="molecule type" value="Genomic_DNA"/>
</dbReference>
<dbReference type="AlphaFoldDB" id="A0AA38XNK9"/>
<dbReference type="Proteomes" id="UP001172673">
    <property type="component" value="Unassembled WGS sequence"/>
</dbReference>
<gene>
    <name evidence="1" type="ORF">H2200_000532</name>
</gene>
<keyword evidence="2" id="KW-1185">Reference proteome</keyword>
<accession>A0AA38XNK9</accession>
<organism evidence="1 2">
    <name type="scientific">Cladophialophora chaetospira</name>
    <dbReference type="NCBI Taxonomy" id="386627"/>
    <lineage>
        <taxon>Eukaryota</taxon>
        <taxon>Fungi</taxon>
        <taxon>Dikarya</taxon>
        <taxon>Ascomycota</taxon>
        <taxon>Pezizomycotina</taxon>
        <taxon>Eurotiomycetes</taxon>
        <taxon>Chaetothyriomycetidae</taxon>
        <taxon>Chaetothyriales</taxon>
        <taxon>Herpotrichiellaceae</taxon>
        <taxon>Cladophialophora</taxon>
    </lineage>
</organism>
<proteinExistence type="predicted"/>